<evidence type="ECO:0000256" key="1">
    <source>
        <dbReference type="SAM" id="Phobius"/>
    </source>
</evidence>
<protein>
    <recommendedName>
        <fullName evidence="2">CAAX prenyl protease 2/Lysostaphin resistance protein A-like domain-containing protein</fullName>
    </recommendedName>
</protein>
<dbReference type="PANTHER" id="PTHR39430">
    <property type="entry name" value="MEMBRANE-ASSOCIATED PROTEASE-RELATED"/>
    <property type="match status" value="1"/>
</dbReference>
<dbReference type="STRING" id="1555112.LIP_0739"/>
<sequence>MGWFMAGLATGMAMMLLVHLVQRAGGWVTMGPGEGFGDGRGWASLAALVAVSALEEWFFRGLLFGWMLPRAGSLATLAATSLLFGLLHLGNRVNGLTVFNAVLAGAAFGAARLHTGGLGLAAGIHVGWNLMQWPLLGYPLYGAEERGFLRFPKLLTARPGGPPLLSGGRFGPEASLLDTAAFGLLLVWLLRRMEWL</sequence>
<gene>
    <name evidence="3" type="ORF">LIP_0739</name>
</gene>
<proteinExistence type="predicted"/>
<keyword evidence="1" id="KW-1133">Transmembrane helix</keyword>
<dbReference type="InterPro" id="IPR003675">
    <property type="entry name" value="Rce1/LyrA-like_dom"/>
</dbReference>
<dbReference type="GO" id="GO:0080120">
    <property type="term" value="P:CAAX-box protein maturation"/>
    <property type="evidence" value="ECO:0007669"/>
    <property type="project" value="UniProtKB-ARBA"/>
</dbReference>
<dbReference type="Pfam" id="PF02517">
    <property type="entry name" value="Rce1-like"/>
    <property type="match status" value="1"/>
</dbReference>
<dbReference type="EMBL" id="AP014924">
    <property type="protein sequence ID" value="BAS26596.1"/>
    <property type="molecule type" value="Genomic_DNA"/>
</dbReference>
<accession>A0A0K2SHK2</accession>
<keyword evidence="1" id="KW-0812">Transmembrane</keyword>
<feature type="transmembrane region" description="Helical" evidence="1">
    <location>
        <begin position="174"/>
        <end position="190"/>
    </location>
</feature>
<reference evidence="4" key="1">
    <citation type="submission" date="2015-07" db="EMBL/GenBank/DDBJ databases">
        <title>Complete genome sequence and phylogenetic analysis of Limnochorda pilosa.</title>
        <authorList>
            <person name="Watanabe M."/>
            <person name="Kojima H."/>
            <person name="Fukui M."/>
        </authorList>
    </citation>
    <scope>NUCLEOTIDE SEQUENCE [LARGE SCALE GENOMIC DNA]</scope>
    <source>
        <strain evidence="4">HC45</strain>
    </source>
</reference>
<evidence type="ECO:0000313" key="4">
    <source>
        <dbReference type="Proteomes" id="UP000065807"/>
    </source>
</evidence>
<dbReference type="GO" id="GO:0004175">
    <property type="term" value="F:endopeptidase activity"/>
    <property type="evidence" value="ECO:0007669"/>
    <property type="project" value="UniProtKB-ARBA"/>
</dbReference>
<evidence type="ECO:0000313" key="3">
    <source>
        <dbReference type="EMBL" id="BAS26596.1"/>
    </source>
</evidence>
<dbReference type="AlphaFoldDB" id="A0A0K2SHK2"/>
<keyword evidence="4" id="KW-1185">Reference proteome</keyword>
<organism evidence="3 4">
    <name type="scientific">Limnochorda pilosa</name>
    <dbReference type="NCBI Taxonomy" id="1555112"/>
    <lineage>
        <taxon>Bacteria</taxon>
        <taxon>Bacillati</taxon>
        <taxon>Bacillota</taxon>
        <taxon>Limnochordia</taxon>
        <taxon>Limnochordales</taxon>
        <taxon>Limnochordaceae</taxon>
        <taxon>Limnochorda</taxon>
    </lineage>
</organism>
<evidence type="ECO:0000259" key="2">
    <source>
        <dbReference type="Pfam" id="PF02517"/>
    </source>
</evidence>
<keyword evidence="1" id="KW-0472">Membrane</keyword>
<dbReference type="RefSeq" id="WP_068134404.1">
    <property type="nucleotide sequence ID" value="NZ_AP014924.1"/>
</dbReference>
<name>A0A0K2SHK2_LIMPI</name>
<reference evidence="4" key="2">
    <citation type="journal article" date="2016" name="Int. J. Syst. Evol. Microbiol.">
        <title>Complete genome sequence and cell structure of Limnochorda pilosa, a Gram-negative spore-former within the phylum Firmicutes.</title>
        <authorList>
            <person name="Watanabe M."/>
            <person name="Kojima H."/>
            <person name="Fukui M."/>
        </authorList>
    </citation>
    <scope>NUCLEOTIDE SEQUENCE [LARGE SCALE GENOMIC DNA]</scope>
    <source>
        <strain evidence="4">HC45</strain>
    </source>
</reference>
<feature type="domain" description="CAAX prenyl protease 2/Lysostaphin resistance protein A-like" evidence="2">
    <location>
        <begin position="42"/>
        <end position="131"/>
    </location>
</feature>
<dbReference type="PANTHER" id="PTHR39430:SF1">
    <property type="entry name" value="PROTEASE"/>
    <property type="match status" value="1"/>
</dbReference>
<feature type="transmembrane region" description="Helical" evidence="1">
    <location>
        <begin position="71"/>
        <end position="90"/>
    </location>
</feature>
<dbReference type="Proteomes" id="UP000065807">
    <property type="component" value="Chromosome"/>
</dbReference>
<dbReference type="KEGG" id="lpil:LIP_0739"/>